<gene>
    <name evidence="1" type="primary">A08p013970.1_BraROA</name>
    <name evidence="1" type="ORF">IGI04_030413</name>
</gene>
<evidence type="ECO:0000313" key="1">
    <source>
        <dbReference type="EMBL" id="KAG5388872.1"/>
    </source>
</evidence>
<comment type="caution">
    <text evidence="1">The sequence shown here is derived from an EMBL/GenBank/DDBJ whole genome shotgun (WGS) entry which is preliminary data.</text>
</comment>
<accession>A0ABQ7LRH1</accession>
<sequence length="104" mass="11494">MARQRQDNGLLGDSINMVSIDPVYLCGTHFNLLGGELGGVYPSTASRTVFYDKEVDVCALLRRGEATHRVRCSFRCFHGVVSELMRESGGSDENDINEIIIVVD</sequence>
<evidence type="ECO:0000313" key="2">
    <source>
        <dbReference type="Proteomes" id="UP000823674"/>
    </source>
</evidence>
<proteinExistence type="predicted"/>
<dbReference type="Proteomes" id="UP000823674">
    <property type="component" value="Chromosome A08"/>
</dbReference>
<name>A0ABQ7LRH1_BRACM</name>
<organism evidence="1 2">
    <name type="scientific">Brassica rapa subsp. trilocularis</name>
    <dbReference type="NCBI Taxonomy" id="1813537"/>
    <lineage>
        <taxon>Eukaryota</taxon>
        <taxon>Viridiplantae</taxon>
        <taxon>Streptophyta</taxon>
        <taxon>Embryophyta</taxon>
        <taxon>Tracheophyta</taxon>
        <taxon>Spermatophyta</taxon>
        <taxon>Magnoliopsida</taxon>
        <taxon>eudicotyledons</taxon>
        <taxon>Gunneridae</taxon>
        <taxon>Pentapetalae</taxon>
        <taxon>rosids</taxon>
        <taxon>malvids</taxon>
        <taxon>Brassicales</taxon>
        <taxon>Brassicaceae</taxon>
        <taxon>Brassiceae</taxon>
        <taxon>Brassica</taxon>
    </lineage>
</organism>
<dbReference type="EMBL" id="JADBGQ010000007">
    <property type="protein sequence ID" value="KAG5388872.1"/>
    <property type="molecule type" value="Genomic_DNA"/>
</dbReference>
<reference evidence="1 2" key="1">
    <citation type="submission" date="2021-03" db="EMBL/GenBank/DDBJ databases">
        <authorList>
            <person name="King G.J."/>
            <person name="Bancroft I."/>
            <person name="Baten A."/>
            <person name="Bloomfield J."/>
            <person name="Borpatragohain P."/>
            <person name="He Z."/>
            <person name="Irish N."/>
            <person name="Irwin J."/>
            <person name="Liu K."/>
            <person name="Mauleon R.P."/>
            <person name="Moore J."/>
            <person name="Morris R."/>
            <person name="Ostergaard L."/>
            <person name="Wang B."/>
            <person name="Wells R."/>
        </authorList>
    </citation>
    <scope>NUCLEOTIDE SEQUENCE [LARGE SCALE GENOMIC DNA]</scope>
    <source>
        <strain evidence="1">R-o-18</strain>
        <tissue evidence="1">Leaf</tissue>
    </source>
</reference>
<keyword evidence="2" id="KW-1185">Reference proteome</keyword>
<protein>
    <submittedName>
        <fullName evidence="1">Uncharacterized protein</fullName>
    </submittedName>
</protein>